<reference evidence="9 10" key="1">
    <citation type="journal article" date="2014" name="FEMS Microbiol. Lett.">
        <title>Genome sequencing analysis reveals virulence-related gene content of Ochrobactrum intermedium strain 229E, a urease-positive strain isolated from the human gastric niche.</title>
        <authorList>
            <person name="Kulkarni G.J."/>
            <person name="Shetty S."/>
            <person name="Dharne M.S."/>
            <person name="Shouche Y.S."/>
        </authorList>
    </citation>
    <scope>NUCLEOTIDE SEQUENCE [LARGE SCALE GENOMIC DNA]</scope>
    <source>
        <strain evidence="9 10">229E</strain>
    </source>
</reference>
<dbReference type="Pfam" id="PF00213">
    <property type="entry name" value="OSCP"/>
    <property type="match status" value="1"/>
</dbReference>
<evidence type="ECO:0000313" key="10">
    <source>
        <dbReference type="Proteomes" id="UP000016842"/>
    </source>
</evidence>
<evidence type="ECO:0000256" key="8">
    <source>
        <dbReference type="HAMAP-Rule" id="MF_01416"/>
    </source>
</evidence>
<gene>
    <name evidence="8" type="primary">atpH</name>
    <name evidence="9" type="ORF">Q644_05365</name>
</gene>
<dbReference type="PRINTS" id="PR00125">
    <property type="entry name" value="ATPASEDELTA"/>
</dbReference>
<dbReference type="HAMAP" id="MF_01416">
    <property type="entry name" value="ATP_synth_delta_bact"/>
    <property type="match status" value="1"/>
</dbReference>
<dbReference type="InterPro" id="IPR000711">
    <property type="entry name" value="ATPase_OSCP/dsu"/>
</dbReference>
<accession>U4V5Q9</accession>
<dbReference type="PROSITE" id="PS00389">
    <property type="entry name" value="ATPASE_DELTA"/>
    <property type="match status" value="1"/>
</dbReference>
<dbReference type="PATRIC" id="fig|1337887.3.peg.4448"/>
<keyword evidence="7 8" id="KW-0066">ATP synthesis</keyword>
<dbReference type="Gene3D" id="1.10.520.20">
    <property type="entry name" value="N-terminal domain of the delta subunit of the F1F0-ATP synthase"/>
    <property type="match status" value="1"/>
</dbReference>
<keyword evidence="6 8" id="KW-0139">CF(1)</keyword>
<protein>
    <recommendedName>
        <fullName evidence="8">ATP synthase subunit delta</fullName>
    </recommendedName>
    <alternativeName>
        <fullName evidence="8">ATP synthase F(1) sector subunit delta</fullName>
    </alternativeName>
    <alternativeName>
        <fullName evidence="8">F-type ATPase subunit delta</fullName>
        <shortName evidence="8">F-ATPase subunit delta</shortName>
    </alternativeName>
</protein>
<comment type="function">
    <text evidence="8">F(1)F(0) ATP synthase produces ATP from ADP in the presence of a proton or sodium gradient. F-type ATPases consist of two structural domains, F(1) containing the extramembraneous catalytic core and F(0) containing the membrane proton channel, linked together by a central stalk and a peripheral stalk. During catalysis, ATP synthesis in the catalytic domain of F(1) is coupled via a rotary mechanism of the central stalk subunits to proton translocation.</text>
</comment>
<evidence type="ECO:0000313" key="9">
    <source>
        <dbReference type="EMBL" id="ERM00343.1"/>
    </source>
</evidence>
<keyword evidence="2 8" id="KW-0813">Transport</keyword>
<organism evidence="9 10">
    <name type="scientific">Brucella intermedia 229E</name>
    <dbReference type="NCBI Taxonomy" id="1337887"/>
    <lineage>
        <taxon>Bacteria</taxon>
        <taxon>Pseudomonadati</taxon>
        <taxon>Pseudomonadota</taxon>
        <taxon>Alphaproteobacteria</taxon>
        <taxon>Hyphomicrobiales</taxon>
        <taxon>Brucellaceae</taxon>
        <taxon>Brucella/Ochrobactrum group</taxon>
        <taxon>Brucella</taxon>
    </lineage>
</organism>
<dbReference type="AlphaFoldDB" id="U4V5Q9"/>
<dbReference type="NCBIfam" id="TIGR01145">
    <property type="entry name" value="ATP_synt_delta"/>
    <property type="match status" value="1"/>
</dbReference>
<dbReference type="InterPro" id="IPR026015">
    <property type="entry name" value="ATP_synth_OSCP/delta_N_sf"/>
</dbReference>
<name>U4V5Q9_9HYPH</name>
<evidence type="ECO:0000256" key="6">
    <source>
        <dbReference type="ARBA" id="ARBA00023196"/>
    </source>
</evidence>
<sequence length="189" mass="19939">MFVAETSSLISGVAQRYAGSLFELALDAKSVAAVEKDLDRFEGGLLSGSEDLKRLISSPVFSSEDQLHAIGALADKAGIKGLVGNFLRVVARNRRLFALPGIIAAFRKIAAEHRGEISADVVSAHELSAAQQNELKATLKGVAGKDVTINVTVDPSILGGLIVKMGSRQIDTSLRTKLSSLKLALKEVG</sequence>
<comment type="subcellular location">
    <subcellularLocation>
        <location evidence="8">Cell membrane</location>
        <topology evidence="8">Peripheral membrane protein</topology>
    </subcellularLocation>
    <subcellularLocation>
        <location evidence="1">Membrane</location>
    </subcellularLocation>
</comment>
<dbReference type="GO" id="GO:0046933">
    <property type="term" value="F:proton-transporting ATP synthase activity, rotational mechanism"/>
    <property type="evidence" value="ECO:0007669"/>
    <property type="project" value="UniProtKB-UniRule"/>
</dbReference>
<evidence type="ECO:0000256" key="3">
    <source>
        <dbReference type="ARBA" id="ARBA00022781"/>
    </source>
</evidence>
<comment type="caution">
    <text evidence="9">The sequence shown here is derived from an EMBL/GenBank/DDBJ whole genome shotgun (WGS) entry which is preliminary data.</text>
</comment>
<keyword evidence="8" id="KW-1003">Cell membrane</keyword>
<dbReference type="GO" id="GO:0005886">
    <property type="term" value="C:plasma membrane"/>
    <property type="evidence" value="ECO:0007669"/>
    <property type="project" value="UniProtKB-SubCell"/>
</dbReference>
<dbReference type="EMBL" id="ASXJ01000325">
    <property type="protein sequence ID" value="ERM00343.1"/>
    <property type="molecule type" value="Genomic_DNA"/>
</dbReference>
<dbReference type="Proteomes" id="UP000016842">
    <property type="component" value="Unassembled WGS sequence"/>
</dbReference>
<evidence type="ECO:0000256" key="1">
    <source>
        <dbReference type="ARBA" id="ARBA00004370"/>
    </source>
</evidence>
<comment type="function">
    <text evidence="8">This protein is part of the stalk that links CF(0) to CF(1). It either transmits conformational changes from CF(0) to CF(1) or is implicated in proton conduction.</text>
</comment>
<dbReference type="NCBIfam" id="NF004406">
    <property type="entry name" value="PRK05758.3-2"/>
    <property type="match status" value="1"/>
</dbReference>
<evidence type="ECO:0000256" key="5">
    <source>
        <dbReference type="ARBA" id="ARBA00023136"/>
    </source>
</evidence>
<evidence type="ECO:0000256" key="4">
    <source>
        <dbReference type="ARBA" id="ARBA00023065"/>
    </source>
</evidence>
<evidence type="ECO:0000256" key="2">
    <source>
        <dbReference type="ARBA" id="ARBA00022448"/>
    </source>
</evidence>
<comment type="similarity">
    <text evidence="8">Belongs to the ATPase delta chain family.</text>
</comment>
<dbReference type="PANTHER" id="PTHR11910">
    <property type="entry name" value="ATP SYNTHASE DELTA CHAIN"/>
    <property type="match status" value="1"/>
</dbReference>
<keyword evidence="4 8" id="KW-0406">Ion transport</keyword>
<keyword evidence="3 8" id="KW-0375">Hydrogen ion transport</keyword>
<proteinExistence type="inferred from homology"/>
<keyword evidence="5 8" id="KW-0472">Membrane</keyword>
<dbReference type="GO" id="GO:0045259">
    <property type="term" value="C:proton-transporting ATP synthase complex"/>
    <property type="evidence" value="ECO:0007669"/>
    <property type="project" value="UniProtKB-KW"/>
</dbReference>
<dbReference type="InterPro" id="IPR020781">
    <property type="entry name" value="ATPase_OSCP/d_CS"/>
</dbReference>
<dbReference type="SUPFAM" id="SSF47928">
    <property type="entry name" value="N-terminal domain of the delta subunit of the F1F0-ATP synthase"/>
    <property type="match status" value="1"/>
</dbReference>
<evidence type="ECO:0000256" key="7">
    <source>
        <dbReference type="ARBA" id="ARBA00023310"/>
    </source>
</evidence>